<dbReference type="AlphaFoldDB" id="A0A1F6NIY0"/>
<dbReference type="Pfam" id="PF13370">
    <property type="entry name" value="Fer4_13"/>
    <property type="match status" value="1"/>
</dbReference>
<comment type="cofactor">
    <cofactor evidence="1">
        <name>[4Fe-4S] cluster</name>
        <dbReference type="ChEBI" id="CHEBI:49883"/>
    </cofactor>
</comment>
<dbReference type="EMBL" id="MFQS01000006">
    <property type="protein sequence ID" value="OGH84006.1"/>
    <property type="molecule type" value="Genomic_DNA"/>
</dbReference>
<protein>
    <recommendedName>
        <fullName evidence="4">4Fe-4S ferredoxin-type domain-containing protein</fullName>
    </recommendedName>
</protein>
<accession>A0A1F6NIY0</accession>
<sequence length="104" mass="11581">MIDDIIDFRLLIFNLFNMANESTAVKNEGKIRKIVVDRNACIGARSCSIAAANTFEIDDENLAFVKPDPSKFDDDETIMKGAEACPVLAIHLYDEAGKQIFPKE</sequence>
<comment type="caution">
    <text evidence="2">The sequence shown here is derived from an EMBL/GenBank/DDBJ whole genome shotgun (WGS) entry which is preliminary data.</text>
</comment>
<dbReference type="SUPFAM" id="SSF54862">
    <property type="entry name" value="4Fe-4S ferredoxins"/>
    <property type="match status" value="1"/>
</dbReference>
<dbReference type="STRING" id="1798697.A2373_01390"/>
<dbReference type="PANTHER" id="PTHR39163">
    <property type="entry name" value="FERREDOXIN"/>
    <property type="match status" value="1"/>
</dbReference>
<proteinExistence type="predicted"/>
<dbReference type="InterPro" id="IPR052395">
    <property type="entry name" value="ET_Ferredoxin"/>
</dbReference>
<evidence type="ECO:0000313" key="2">
    <source>
        <dbReference type="EMBL" id="OGH84006.1"/>
    </source>
</evidence>
<dbReference type="Proteomes" id="UP000176300">
    <property type="component" value="Unassembled WGS sequence"/>
</dbReference>
<dbReference type="Gene3D" id="3.30.70.20">
    <property type="match status" value="1"/>
</dbReference>
<gene>
    <name evidence="2" type="ORF">A2373_01390</name>
</gene>
<dbReference type="PANTHER" id="PTHR39163:SF1">
    <property type="entry name" value="FERREDOXIN"/>
    <property type="match status" value="1"/>
</dbReference>
<evidence type="ECO:0000313" key="3">
    <source>
        <dbReference type="Proteomes" id="UP000176300"/>
    </source>
</evidence>
<evidence type="ECO:0000256" key="1">
    <source>
        <dbReference type="ARBA" id="ARBA00001966"/>
    </source>
</evidence>
<reference evidence="2 3" key="1">
    <citation type="journal article" date="2016" name="Nat. Commun.">
        <title>Thousands of microbial genomes shed light on interconnected biogeochemical processes in an aquifer system.</title>
        <authorList>
            <person name="Anantharaman K."/>
            <person name="Brown C.T."/>
            <person name="Hug L.A."/>
            <person name="Sharon I."/>
            <person name="Castelle C.J."/>
            <person name="Probst A.J."/>
            <person name="Thomas B.C."/>
            <person name="Singh A."/>
            <person name="Wilkins M.J."/>
            <person name="Karaoz U."/>
            <person name="Brodie E.L."/>
            <person name="Williams K.H."/>
            <person name="Hubbard S.S."/>
            <person name="Banfield J.F."/>
        </authorList>
    </citation>
    <scope>NUCLEOTIDE SEQUENCE [LARGE SCALE GENOMIC DNA]</scope>
</reference>
<organism evidence="2 3">
    <name type="scientific">Candidatus Magasanikbacteria bacterium RIFOXYB1_FULL_40_15</name>
    <dbReference type="NCBI Taxonomy" id="1798697"/>
    <lineage>
        <taxon>Bacteria</taxon>
        <taxon>Candidatus Magasanikiibacteriota</taxon>
    </lineage>
</organism>
<evidence type="ECO:0008006" key="4">
    <source>
        <dbReference type="Google" id="ProtNLM"/>
    </source>
</evidence>
<name>A0A1F6NIY0_9BACT</name>